<evidence type="ECO:0000256" key="3">
    <source>
        <dbReference type="ARBA" id="ARBA00022723"/>
    </source>
</evidence>
<dbReference type="InterPro" id="IPR052915">
    <property type="entry name" value="RtcB-like"/>
</dbReference>
<dbReference type="GO" id="GO:0005525">
    <property type="term" value="F:GTP binding"/>
    <property type="evidence" value="ECO:0007669"/>
    <property type="project" value="UniProtKB-KW"/>
</dbReference>
<dbReference type="Pfam" id="PF01139">
    <property type="entry name" value="RtcB"/>
    <property type="match status" value="1"/>
</dbReference>
<dbReference type="PANTHER" id="PTHR43749:SF2">
    <property type="entry name" value="RNA-SPLICING LIGASE RTCB"/>
    <property type="match status" value="1"/>
</dbReference>
<gene>
    <name evidence="12" type="ORF">DEF24_11490</name>
</gene>
<feature type="binding site" evidence="11">
    <location>
        <position position="180"/>
    </location>
    <ligand>
        <name>Mn(2+)</name>
        <dbReference type="ChEBI" id="CHEBI:29035"/>
        <label>2</label>
    </ligand>
</feature>
<proteinExistence type="predicted"/>
<dbReference type="GO" id="GO:0170057">
    <property type="term" value="F:RNA ligase (GTP) activity"/>
    <property type="evidence" value="ECO:0007669"/>
    <property type="project" value="UniProtKB-EC"/>
</dbReference>
<keyword evidence="6 10" id="KW-0342">GTP-binding</keyword>
<dbReference type="EC" id="6.5.1.8" evidence="1"/>
<dbReference type="SUPFAM" id="SSF103365">
    <property type="entry name" value="Hypothetical protein PH1602"/>
    <property type="match status" value="1"/>
</dbReference>
<dbReference type="EMBL" id="QEIN01000075">
    <property type="protein sequence ID" value="RCV58980.1"/>
    <property type="molecule type" value="Genomic_DNA"/>
</dbReference>
<keyword evidence="3 11" id="KW-0479">Metal-binding</keyword>
<feature type="binding site" evidence="10">
    <location>
        <position position="394"/>
    </location>
    <ligand>
        <name>GMP</name>
        <dbReference type="ChEBI" id="CHEBI:58115"/>
    </ligand>
</feature>
<keyword evidence="4 10" id="KW-0547">Nucleotide-binding</keyword>
<dbReference type="FunFam" id="3.90.1860.10:FF:000003">
    <property type="entry name" value="RNA-splicing ligase RtcB"/>
    <property type="match status" value="1"/>
</dbReference>
<dbReference type="Proteomes" id="UP000253318">
    <property type="component" value="Unassembled WGS sequence"/>
</dbReference>
<feature type="binding site" evidence="10">
    <location>
        <begin position="300"/>
        <end position="303"/>
    </location>
    <ligand>
        <name>GMP</name>
        <dbReference type="ChEBI" id="CHEBI:58115"/>
    </ligand>
</feature>
<dbReference type="GO" id="GO:0030145">
    <property type="term" value="F:manganese ion binding"/>
    <property type="evidence" value="ECO:0007669"/>
    <property type="project" value="TreeGrafter"/>
</dbReference>
<evidence type="ECO:0000256" key="8">
    <source>
        <dbReference type="ARBA" id="ARBA00047746"/>
    </source>
</evidence>
<evidence type="ECO:0000256" key="2">
    <source>
        <dbReference type="ARBA" id="ARBA00022598"/>
    </source>
</evidence>
<dbReference type="PANTHER" id="PTHR43749">
    <property type="entry name" value="RNA-SPLICING LIGASE RTCB"/>
    <property type="match status" value="1"/>
</dbReference>
<name>A0A368T5X2_9ACTN</name>
<feature type="binding site" evidence="10">
    <location>
        <begin position="162"/>
        <end position="166"/>
    </location>
    <ligand>
        <name>GMP</name>
        <dbReference type="ChEBI" id="CHEBI:58115"/>
    </ligand>
</feature>
<keyword evidence="5" id="KW-0692">RNA repair</keyword>
<dbReference type="GO" id="GO:0042245">
    <property type="term" value="P:RNA repair"/>
    <property type="evidence" value="ECO:0007669"/>
    <property type="project" value="UniProtKB-KW"/>
</dbReference>
<comment type="catalytic activity">
    <reaction evidence="8">
        <text>a 3'-end 3'-phospho-ribonucleotide-RNA + a 5'-end dephospho-ribonucleoside-RNA + GTP = a ribonucleotidyl-ribonucleotide-RNA + GMP + diphosphate</text>
        <dbReference type="Rhea" id="RHEA:68076"/>
        <dbReference type="Rhea" id="RHEA-COMP:10463"/>
        <dbReference type="Rhea" id="RHEA-COMP:13936"/>
        <dbReference type="Rhea" id="RHEA-COMP:17355"/>
        <dbReference type="ChEBI" id="CHEBI:33019"/>
        <dbReference type="ChEBI" id="CHEBI:37565"/>
        <dbReference type="ChEBI" id="CHEBI:58115"/>
        <dbReference type="ChEBI" id="CHEBI:83062"/>
        <dbReference type="ChEBI" id="CHEBI:138284"/>
        <dbReference type="ChEBI" id="CHEBI:173118"/>
        <dbReference type="EC" id="6.5.1.8"/>
    </reaction>
</comment>
<dbReference type="InterPro" id="IPR036025">
    <property type="entry name" value="RtcB-like_sf"/>
</dbReference>
<dbReference type="Gene3D" id="3.90.1860.10">
    <property type="entry name" value="tRNA-splicing ligase RtcB"/>
    <property type="match status" value="1"/>
</dbReference>
<evidence type="ECO:0000256" key="9">
    <source>
        <dbReference type="PIRSR" id="PIRSR601233-1"/>
    </source>
</evidence>
<evidence type="ECO:0000256" key="4">
    <source>
        <dbReference type="ARBA" id="ARBA00022741"/>
    </source>
</evidence>
<dbReference type="InterPro" id="IPR001233">
    <property type="entry name" value="RtcB"/>
</dbReference>
<evidence type="ECO:0000313" key="13">
    <source>
        <dbReference type="Proteomes" id="UP000253318"/>
    </source>
</evidence>
<keyword evidence="2 12" id="KW-0436">Ligase</keyword>
<sequence>MPYTEAPGIRVPIRMWADPSSVERAAMDQLRNVTMLPWVHGLAVMPDVHYGKGATVGSVIAMRDAVSPAAVGVDIGCGMTAVRSTLTAEDLPDDLGRLRSRLEGAIPVGFHAHETPVDPRKVHGLKTAGWAEFWDRFTGLAPKVRQLRERAGRQMGTLGGGNHFLEVCLDDAGAVWMVLHSGSRNIGKELAEYHIERARRLPHNQDLPDRDLAVFVAGTPEMDAYRRDLFWAQEYARRNREIMMGLACDVLRREFPRVGFEEWISCHHNYVAEERYDDVDVLVTRKGAIRAGRGDLGIIPGSMATGTYIVRGLGNPASFNSASHGAGRRMSRNKARKTFTQADLVEQTRGVECRKDPGVIDEIPAAYKDLSQVIAAQTDLVEVVAHLRQVVCVKG</sequence>
<feature type="binding site" evidence="11">
    <location>
        <position position="268"/>
    </location>
    <ligand>
        <name>Mn(2+)</name>
        <dbReference type="ChEBI" id="CHEBI:29035"/>
        <label>2</label>
    </ligand>
</feature>
<evidence type="ECO:0000256" key="1">
    <source>
        <dbReference type="ARBA" id="ARBA00012726"/>
    </source>
</evidence>
<dbReference type="AlphaFoldDB" id="A0A368T5X2"/>
<dbReference type="GO" id="GO:0006281">
    <property type="term" value="P:DNA repair"/>
    <property type="evidence" value="ECO:0007669"/>
    <property type="project" value="TreeGrafter"/>
</dbReference>
<dbReference type="GO" id="GO:0003909">
    <property type="term" value="F:DNA ligase activity"/>
    <property type="evidence" value="ECO:0007669"/>
    <property type="project" value="TreeGrafter"/>
</dbReference>
<keyword evidence="7 11" id="KW-0464">Manganese</keyword>
<evidence type="ECO:0000256" key="6">
    <source>
        <dbReference type="ARBA" id="ARBA00023134"/>
    </source>
</evidence>
<organism evidence="12 13">
    <name type="scientific">Marinitenerispora sediminis</name>
    <dbReference type="NCBI Taxonomy" id="1931232"/>
    <lineage>
        <taxon>Bacteria</taxon>
        <taxon>Bacillati</taxon>
        <taxon>Actinomycetota</taxon>
        <taxon>Actinomycetes</taxon>
        <taxon>Streptosporangiales</taxon>
        <taxon>Nocardiopsidaceae</taxon>
        <taxon>Marinitenerispora</taxon>
    </lineage>
</organism>
<protein>
    <recommendedName>
        <fullName evidence="1">3'-phosphate/5'-hydroxy nucleic acid ligase</fullName>
        <ecNumber evidence="1">6.5.1.8</ecNumber>
    </recommendedName>
</protein>
<dbReference type="OrthoDB" id="9802323at2"/>
<evidence type="ECO:0000256" key="5">
    <source>
        <dbReference type="ARBA" id="ARBA00022800"/>
    </source>
</evidence>
<dbReference type="RefSeq" id="WP_114396458.1">
    <property type="nucleotide sequence ID" value="NZ_QEIM01000010.1"/>
</dbReference>
<keyword evidence="13" id="KW-1185">Reference proteome</keyword>
<dbReference type="GO" id="GO:0006396">
    <property type="term" value="P:RNA processing"/>
    <property type="evidence" value="ECO:0007669"/>
    <property type="project" value="InterPro"/>
</dbReference>
<feature type="binding site" evidence="10">
    <location>
        <begin position="268"/>
        <end position="269"/>
    </location>
    <ligand>
        <name>GMP</name>
        <dbReference type="ChEBI" id="CHEBI:58115"/>
    </ligand>
</feature>
<comment type="caution">
    <text evidence="12">The sequence shown here is derived from an EMBL/GenBank/DDBJ whole genome shotgun (WGS) entry which is preliminary data.</text>
</comment>
<accession>A0A368T5X2</accession>
<feature type="active site" description="GMP-histidine intermediate" evidence="9">
    <location>
        <position position="324"/>
    </location>
</feature>
<comment type="cofactor">
    <cofactor evidence="11">
        <name>Mn(2+)</name>
        <dbReference type="ChEBI" id="CHEBI:29035"/>
    </cofactor>
    <text evidence="11">Binds 2 manganese ions per subunit.</text>
</comment>
<evidence type="ECO:0000256" key="10">
    <source>
        <dbReference type="PIRSR" id="PIRSR601233-2"/>
    </source>
</evidence>
<reference evidence="12 13" key="1">
    <citation type="submission" date="2018-04" db="EMBL/GenBank/DDBJ databases">
        <title>Novel actinobacteria from marine sediment.</title>
        <authorList>
            <person name="Ng Z.Y."/>
            <person name="Tan G.Y.A."/>
        </authorList>
    </citation>
    <scope>NUCLEOTIDE SEQUENCE [LARGE SCALE GENOMIC DNA]</scope>
    <source>
        <strain evidence="12 13">TPS81</strain>
    </source>
</reference>
<feature type="binding site" evidence="11">
    <location>
        <position position="74"/>
    </location>
    <ligand>
        <name>Mn(2+)</name>
        <dbReference type="ChEBI" id="CHEBI:29035"/>
        <label>1</label>
    </ligand>
</feature>
<evidence type="ECO:0000256" key="7">
    <source>
        <dbReference type="ARBA" id="ARBA00023211"/>
    </source>
</evidence>
<evidence type="ECO:0000256" key="11">
    <source>
        <dbReference type="PIRSR" id="PIRSR601233-3"/>
    </source>
</evidence>
<feature type="binding site" evidence="10">
    <location>
        <begin position="324"/>
        <end position="327"/>
    </location>
    <ligand>
        <name>GMP</name>
        <dbReference type="ChEBI" id="CHEBI:58115"/>
    </ligand>
</feature>
<feature type="binding site" evidence="11">
    <location>
        <position position="163"/>
    </location>
    <ligand>
        <name>Mn(2+)</name>
        <dbReference type="ChEBI" id="CHEBI:29035"/>
        <label>1</label>
    </ligand>
</feature>
<evidence type="ECO:0000313" key="12">
    <source>
        <dbReference type="EMBL" id="RCV58980.1"/>
    </source>
</evidence>